<protein>
    <submittedName>
        <fullName evidence="3">Acyltransferase</fullName>
    </submittedName>
</protein>
<feature type="transmembrane region" description="Helical" evidence="1">
    <location>
        <begin position="118"/>
        <end position="138"/>
    </location>
</feature>
<feature type="transmembrane region" description="Helical" evidence="1">
    <location>
        <begin position="291"/>
        <end position="311"/>
    </location>
</feature>
<evidence type="ECO:0000313" key="4">
    <source>
        <dbReference type="Proteomes" id="UP000318010"/>
    </source>
</evidence>
<keyword evidence="3" id="KW-0012">Acyltransferase</keyword>
<dbReference type="Pfam" id="PF01757">
    <property type="entry name" value="Acyl_transf_3"/>
    <property type="match status" value="1"/>
</dbReference>
<feature type="transmembrane region" description="Helical" evidence="1">
    <location>
        <begin position="259"/>
        <end position="279"/>
    </location>
</feature>
<dbReference type="InterPro" id="IPR050879">
    <property type="entry name" value="Acyltransferase_3"/>
</dbReference>
<reference evidence="3 4" key="1">
    <citation type="submission" date="2019-07" db="EMBL/GenBank/DDBJ databases">
        <authorList>
            <person name="Kim J."/>
        </authorList>
    </citation>
    <scope>NUCLEOTIDE SEQUENCE [LARGE SCALE GENOMIC DNA]</scope>
    <source>
        <strain evidence="3 4">MJ1a</strain>
    </source>
</reference>
<evidence type="ECO:0000313" key="3">
    <source>
        <dbReference type="EMBL" id="TWR27926.1"/>
    </source>
</evidence>
<feature type="transmembrane region" description="Helical" evidence="1">
    <location>
        <begin position="237"/>
        <end position="253"/>
    </location>
</feature>
<name>A0A563U9C1_9SPHI</name>
<feature type="domain" description="Acyltransferase 3" evidence="2">
    <location>
        <begin position="20"/>
        <end position="342"/>
    </location>
</feature>
<feature type="transmembrane region" description="Helical" evidence="1">
    <location>
        <begin position="52"/>
        <end position="71"/>
    </location>
</feature>
<gene>
    <name evidence="3" type="ORF">FPZ42_01550</name>
</gene>
<feature type="transmembrane region" description="Helical" evidence="1">
    <location>
        <begin position="22"/>
        <end position="40"/>
    </location>
</feature>
<accession>A0A563U9C1</accession>
<feature type="transmembrane region" description="Helical" evidence="1">
    <location>
        <begin position="91"/>
        <end position="111"/>
    </location>
</feature>
<feature type="transmembrane region" description="Helical" evidence="1">
    <location>
        <begin position="326"/>
        <end position="346"/>
    </location>
</feature>
<keyword evidence="1" id="KW-0472">Membrane</keyword>
<keyword evidence="4" id="KW-1185">Reference proteome</keyword>
<feature type="transmembrane region" description="Helical" evidence="1">
    <location>
        <begin position="150"/>
        <end position="169"/>
    </location>
</feature>
<organism evidence="3 4">
    <name type="scientific">Mucilaginibacter achroorhodeus</name>
    <dbReference type="NCBI Taxonomy" id="2599294"/>
    <lineage>
        <taxon>Bacteria</taxon>
        <taxon>Pseudomonadati</taxon>
        <taxon>Bacteroidota</taxon>
        <taxon>Sphingobacteriia</taxon>
        <taxon>Sphingobacteriales</taxon>
        <taxon>Sphingobacteriaceae</taxon>
        <taxon>Mucilaginibacter</taxon>
    </lineage>
</organism>
<dbReference type="InterPro" id="IPR002656">
    <property type="entry name" value="Acyl_transf_3_dom"/>
</dbReference>
<evidence type="ECO:0000259" key="2">
    <source>
        <dbReference type="Pfam" id="PF01757"/>
    </source>
</evidence>
<dbReference type="PANTHER" id="PTHR23028">
    <property type="entry name" value="ACETYLTRANSFERASE"/>
    <property type="match status" value="1"/>
</dbReference>
<dbReference type="GO" id="GO:0016747">
    <property type="term" value="F:acyltransferase activity, transferring groups other than amino-acyl groups"/>
    <property type="evidence" value="ECO:0007669"/>
    <property type="project" value="InterPro"/>
</dbReference>
<sequence length="363" mass="41337">MSDQTAAASITATKPHFAVLDGLRGVAAISVVVFHFMELVQPDYTKSFIAHAYLAVDFFFCLSGFVIAYAYDQRLVKLGIGNFLKLRLIRLHPLVIIGSVLGLVCFVFDPWSDLYQKYAGNLLLMFVASCVMIPYPLVRERYFNLFHLNPPTWSLFFEYIANIIYALVLVRIKKPLLWVLTIIAAIALFWEAQVSGNLSLGWSGDTMRGGLARMSFSFLAGMLVYRAQWIIRSKINFAVISVMLFVIFIVPYRDGFNKWFEPISVVFYFPFILALGAGIQQEGTSKKISDFLGEISYPLYMVHYPFIWWFMSWVEAKKPTMGEMTIVTAVGTVLLIGFAYLVMRLLDIPIRQKLKIALVKENK</sequence>
<dbReference type="AlphaFoldDB" id="A0A563U9C1"/>
<dbReference type="OrthoDB" id="9796461at2"/>
<feature type="transmembrane region" description="Helical" evidence="1">
    <location>
        <begin position="206"/>
        <end position="225"/>
    </location>
</feature>
<dbReference type="EMBL" id="VOEI01000001">
    <property type="protein sequence ID" value="TWR27926.1"/>
    <property type="molecule type" value="Genomic_DNA"/>
</dbReference>
<evidence type="ECO:0000256" key="1">
    <source>
        <dbReference type="SAM" id="Phobius"/>
    </source>
</evidence>
<proteinExistence type="predicted"/>
<dbReference type="Proteomes" id="UP000318010">
    <property type="component" value="Unassembled WGS sequence"/>
</dbReference>
<keyword evidence="3" id="KW-0808">Transferase</keyword>
<dbReference type="PANTHER" id="PTHR23028:SF134">
    <property type="entry name" value="PUTATIVE (AFU_ORTHOLOGUE AFUA_4G08520)-RELATED"/>
    <property type="match status" value="1"/>
</dbReference>
<keyword evidence="1" id="KW-0812">Transmembrane</keyword>
<dbReference type="RefSeq" id="WP_146268740.1">
    <property type="nucleotide sequence ID" value="NZ_VOEI01000001.1"/>
</dbReference>
<comment type="caution">
    <text evidence="3">The sequence shown here is derived from an EMBL/GenBank/DDBJ whole genome shotgun (WGS) entry which is preliminary data.</text>
</comment>
<feature type="transmembrane region" description="Helical" evidence="1">
    <location>
        <begin position="176"/>
        <end position="194"/>
    </location>
</feature>
<keyword evidence="1" id="KW-1133">Transmembrane helix</keyword>